<proteinExistence type="predicted"/>
<dbReference type="GO" id="GO:0019867">
    <property type="term" value="C:outer membrane"/>
    <property type="evidence" value="ECO:0007669"/>
    <property type="project" value="InterPro"/>
</dbReference>
<evidence type="ECO:0000313" key="3">
    <source>
        <dbReference type="Proteomes" id="UP000196440"/>
    </source>
</evidence>
<feature type="domain" description="Autotransporter" evidence="1">
    <location>
        <begin position="161"/>
        <end position="446"/>
    </location>
</feature>
<comment type="caution">
    <text evidence="2">The sequence shown here is derived from an EMBL/GenBank/DDBJ whole genome shotgun (WGS) entry which is preliminary data.</text>
</comment>
<dbReference type="Proteomes" id="UP000196440">
    <property type="component" value="Unassembled WGS sequence"/>
</dbReference>
<evidence type="ECO:0000259" key="1">
    <source>
        <dbReference type="PROSITE" id="PS51208"/>
    </source>
</evidence>
<dbReference type="InterPro" id="IPR036709">
    <property type="entry name" value="Autotransporte_beta_dom_sf"/>
</dbReference>
<dbReference type="EMBL" id="NHOI01000014">
    <property type="protein sequence ID" value="OVZ86210.1"/>
    <property type="molecule type" value="Genomic_DNA"/>
</dbReference>
<dbReference type="NCBIfam" id="TIGR01414">
    <property type="entry name" value="autotrans_barl"/>
    <property type="match status" value="1"/>
</dbReference>
<dbReference type="AlphaFoldDB" id="A0A209A0H2"/>
<dbReference type="InterPro" id="IPR005546">
    <property type="entry name" value="Autotransporte_beta"/>
</dbReference>
<dbReference type="Gene3D" id="2.40.128.130">
    <property type="entry name" value="Autotransporter beta-domain"/>
    <property type="match status" value="1"/>
</dbReference>
<dbReference type="Pfam" id="PF03797">
    <property type="entry name" value="Autotransporter"/>
    <property type="match status" value="1"/>
</dbReference>
<reference evidence="2 3" key="1">
    <citation type="submission" date="2017-05" db="EMBL/GenBank/DDBJ databases">
        <title>Whole genome sequencing of Yersinia kristensenii.</title>
        <authorList>
            <person name="Campioni F."/>
        </authorList>
    </citation>
    <scope>NUCLEOTIDE SEQUENCE [LARGE SCALE GENOMIC DNA]</scope>
    <source>
        <strain evidence="2 3">CFSAN060536</strain>
    </source>
</reference>
<dbReference type="SMART" id="SM00869">
    <property type="entry name" value="Autotransporter"/>
    <property type="match status" value="1"/>
</dbReference>
<dbReference type="PROSITE" id="PS51208">
    <property type="entry name" value="AUTOTRANSPORTER"/>
    <property type="match status" value="1"/>
</dbReference>
<dbReference type="RefSeq" id="WP_080991776.1">
    <property type="nucleotide sequence ID" value="NZ_CBCPKE010000015.1"/>
</dbReference>
<organism evidence="2 3">
    <name type="scientific">Yersinia intermedia</name>
    <dbReference type="NCBI Taxonomy" id="631"/>
    <lineage>
        <taxon>Bacteria</taxon>
        <taxon>Pseudomonadati</taxon>
        <taxon>Pseudomonadota</taxon>
        <taxon>Gammaproteobacteria</taxon>
        <taxon>Enterobacterales</taxon>
        <taxon>Yersiniaceae</taxon>
        <taxon>Yersinia</taxon>
    </lineage>
</organism>
<gene>
    <name evidence="2" type="ORF">CBW57_12215</name>
</gene>
<dbReference type="InterPro" id="IPR006315">
    <property type="entry name" value="OM_autotransptr_brl_dom"/>
</dbReference>
<protein>
    <submittedName>
        <fullName evidence="2">Pertactin family virulence factor/autotransporter</fullName>
    </submittedName>
</protein>
<accession>A0A209A0H2</accession>
<evidence type="ECO:0000313" key="2">
    <source>
        <dbReference type="EMBL" id="OVZ86210.1"/>
    </source>
</evidence>
<sequence>MYMSNIIQPDSGKKTLQPTDAHLSPYRITPCAKAIGALLLVLGSTAAWADSKDSLFDEVGAVFTEASDLFQAIKPVAAKVLSPEPIAQKQQQLQERKNPKAGINIPRANIVDNIAKSTLVIGHNLQAGSYLANQMAAQQMFIIGDVQHRQGETPYTDPMTGEQKVTSMWLNTNGAITRFNSAQGQLHTKGTRYATQLGGEISQWHIGEHDLGILGITAGIGKANSRSNSTTSQHHANGSVVGYNLGLYSVWHANNISQLGPYIGLLAQYGMFNNQIKASEVVTGANYKSYIFTSALETGYKIQLIEKDKATLFVQPQAKVLLQRSSGLQHKELTGPQIKIEEHNTVTTKLGLLTALELGTDTLSTTNTLKIKPFIEANWINSNGNKGLLLDNAHIAPQGINNIAELKLGVEGKFNNNLKLWSHLGQQLGKYNYSDIQATLGINYQF</sequence>
<name>A0A209A0H2_YERIN</name>
<dbReference type="SUPFAM" id="SSF103515">
    <property type="entry name" value="Autotransporter"/>
    <property type="match status" value="1"/>
</dbReference>